<dbReference type="SMART" id="SM00584">
    <property type="entry name" value="TLDc"/>
    <property type="match status" value="1"/>
</dbReference>
<evidence type="ECO:0000313" key="4">
    <source>
        <dbReference type="Proteomes" id="UP001208570"/>
    </source>
</evidence>
<organism evidence="3 4">
    <name type="scientific">Paralvinella palmiformis</name>
    <dbReference type="NCBI Taxonomy" id="53620"/>
    <lineage>
        <taxon>Eukaryota</taxon>
        <taxon>Metazoa</taxon>
        <taxon>Spiralia</taxon>
        <taxon>Lophotrochozoa</taxon>
        <taxon>Annelida</taxon>
        <taxon>Polychaeta</taxon>
        <taxon>Sedentaria</taxon>
        <taxon>Canalipalpata</taxon>
        <taxon>Terebellida</taxon>
        <taxon>Terebelliformia</taxon>
        <taxon>Alvinellidae</taxon>
        <taxon>Paralvinella</taxon>
    </lineage>
</organism>
<feature type="compositionally biased region" description="Polar residues" evidence="1">
    <location>
        <begin position="1"/>
        <end position="12"/>
    </location>
</feature>
<protein>
    <recommendedName>
        <fullName evidence="2">TLDc domain-containing protein</fullName>
    </recommendedName>
</protein>
<keyword evidence="4" id="KW-1185">Reference proteome</keyword>
<reference evidence="3" key="1">
    <citation type="journal article" date="2023" name="Mol. Biol. Evol.">
        <title>Third-Generation Sequencing Reveals the Adaptive Role of the Epigenome in Three Deep-Sea Polychaetes.</title>
        <authorList>
            <person name="Perez M."/>
            <person name="Aroh O."/>
            <person name="Sun Y."/>
            <person name="Lan Y."/>
            <person name="Juniper S.K."/>
            <person name="Young C.R."/>
            <person name="Angers B."/>
            <person name="Qian P.Y."/>
        </authorList>
    </citation>
    <scope>NUCLEOTIDE SEQUENCE</scope>
    <source>
        <strain evidence="3">P08H-3</strain>
    </source>
</reference>
<name>A0AAD9NGG8_9ANNE</name>
<evidence type="ECO:0000256" key="1">
    <source>
        <dbReference type="SAM" id="MobiDB-lite"/>
    </source>
</evidence>
<evidence type="ECO:0000259" key="2">
    <source>
        <dbReference type="PROSITE" id="PS51886"/>
    </source>
</evidence>
<feature type="region of interest" description="Disordered" evidence="1">
    <location>
        <begin position="1"/>
        <end position="22"/>
    </location>
</feature>
<evidence type="ECO:0000313" key="3">
    <source>
        <dbReference type="EMBL" id="KAK2166269.1"/>
    </source>
</evidence>
<sequence>MGNQSGKGTVANSDRGVKHDNRSNQTVNRLSTFFDKILKSNATDHGNVTVDLHHFKRLFSLDEHFGEKIFSYWLRSFETQLSVEAMSKEQFVSFASYIINLSTFPDQVQFYFEVFSGGKDSLSSQEFSALVSLSISLELAKFSKEQKWNSYQDPVLKSMEKSLFNKNETVTKVDFNYWMNRHCPKLVHGFHPYVLSVLYDSANTEHDVPSGDTFQQVQDEHLLLSLIVLWALNTYIATSYTTYVESQSSDTSVLQTHSLADIIGPGGWQLLYNSNAQGLSLNRFENHVMSYAGSTLTFIEFEGYLYCAGSDSEWVEKADRWGGSDCFLLQILPEYRVMQAGAGLLYLNIQDRKLPKGLYFGKDTRSTILQIDSDFAKVKHYGVETALKRIEVWGCGSHSTYEAQLEQRKWEHKDAEKHKNRKLKLEDWKNNPDRQLLEMGGIQTEHAER</sequence>
<accession>A0AAD9NGG8</accession>
<dbReference type="Proteomes" id="UP001208570">
    <property type="component" value="Unassembled WGS sequence"/>
</dbReference>
<comment type="caution">
    <text evidence="3">The sequence shown here is derived from an EMBL/GenBank/DDBJ whole genome shotgun (WGS) entry which is preliminary data.</text>
</comment>
<dbReference type="EMBL" id="JAODUP010000040">
    <property type="protein sequence ID" value="KAK2166269.1"/>
    <property type="molecule type" value="Genomic_DNA"/>
</dbReference>
<gene>
    <name evidence="3" type="ORF">LSH36_40g08008</name>
</gene>
<dbReference type="AlphaFoldDB" id="A0AAD9NGG8"/>
<dbReference type="PROSITE" id="PS51886">
    <property type="entry name" value="TLDC"/>
    <property type="match status" value="1"/>
</dbReference>
<feature type="domain" description="TLDc" evidence="2">
    <location>
        <begin position="230"/>
        <end position="396"/>
    </location>
</feature>
<dbReference type="Pfam" id="PF07534">
    <property type="entry name" value="TLD"/>
    <property type="match status" value="1"/>
</dbReference>
<dbReference type="InterPro" id="IPR006571">
    <property type="entry name" value="TLDc_dom"/>
</dbReference>
<proteinExistence type="predicted"/>